<dbReference type="KEGG" id="lang:109341226"/>
<proteinExistence type="inferred from homology"/>
<evidence type="ECO:0000313" key="4">
    <source>
        <dbReference type="Proteomes" id="UP000188354"/>
    </source>
</evidence>
<organism evidence="3 4">
    <name type="scientific">Lupinus angustifolius</name>
    <name type="common">Narrow-leaved blue lupine</name>
    <dbReference type="NCBI Taxonomy" id="3871"/>
    <lineage>
        <taxon>Eukaryota</taxon>
        <taxon>Viridiplantae</taxon>
        <taxon>Streptophyta</taxon>
        <taxon>Embryophyta</taxon>
        <taxon>Tracheophyta</taxon>
        <taxon>Spermatophyta</taxon>
        <taxon>Magnoliopsida</taxon>
        <taxon>eudicotyledons</taxon>
        <taxon>Gunneridae</taxon>
        <taxon>Pentapetalae</taxon>
        <taxon>rosids</taxon>
        <taxon>fabids</taxon>
        <taxon>Fabales</taxon>
        <taxon>Fabaceae</taxon>
        <taxon>Papilionoideae</taxon>
        <taxon>50 kb inversion clade</taxon>
        <taxon>genistoids sensu lato</taxon>
        <taxon>core genistoids</taxon>
        <taxon>Genisteae</taxon>
        <taxon>Lupinus</taxon>
    </lineage>
</organism>
<feature type="region of interest" description="Disordered" evidence="2">
    <location>
        <begin position="16"/>
        <end position="63"/>
    </location>
</feature>
<accession>A0A1J7FNE7</accession>
<evidence type="ECO:0008006" key="5">
    <source>
        <dbReference type="Google" id="ProtNLM"/>
    </source>
</evidence>
<dbReference type="AlphaFoldDB" id="A0A1J7FNE7"/>
<dbReference type="OrthoDB" id="672058at2759"/>
<keyword evidence="4" id="KW-1185">Reference proteome</keyword>
<dbReference type="GO" id="GO:0010150">
    <property type="term" value="P:leaf senescence"/>
    <property type="evidence" value="ECO:0007669"/>
    <property type="project" value="UniProtKB-ARBA"/>
</dbReference>
<gene>
    <name evidence="3" type="ORF">TanjilG_21881</name>
</gene>
<dbReference type="Pfam" id="PF04520">
    <property type="entry name" value="Senescence_reg"/>
    <property type="match status" value="1"/>
</dbReference>
<reference evidence="3 4" key="1">
    <citation type="journal article" date="2017" name="Plant Biotechnol. J.">
        <title>A comprehensive draft genome sequence for lupin (Lupinus angustifolius), an emerging health food: insights into plant-microbe interactions and legume evolution.</title>
        <authorList>
            <person name="Hane J.K."/>
            <person name="Ming Y."/>
            <person name="Kamphuis L.G."/>
            <person name="Nelson M.N."/>
            <person name="Garg G."/>
            <person name="Atkins C.A."/>
            <person name="Bayer P.E."/>
            <person name="Bravo A."/>
            <person name="Bringans S."/>
            <person name="Cannon S."/>
            <person name="Edwards D."/>
            <person name="Foley R."/>
            <person name="Gao L.L."/>
            <person name="Harrison M.J."/>
            <person name="Huang W."/>
            <person name="Hurgobin B."/>
            <person name="Li S."/>
            <person name="Liu C.W."/>
            <person name="McGrath A."/>
            <person name="Morahan G."/>
            <person name="Murray J."/>
            <person name="Weller J."/>
            <person name="Jian J."/>
            <person name="Singh K.B."/>
        </authorList>
    </citation>
    <scope>NUCLEOTIDE SEQUENCE [LARGE SCALE GENOMIC DNA]</scope>
    <source>
        <strain evidence="4">cv. Tanjil</strain>
        <tissue evidence="3">Whole plant</tissue>
    </source>
</reference>
<evidence type="ECO:0000313" key="3">
    <source>
        <dbReference type="EMBL" id="OIV89438.1"/>
    </source>
</evidence>
<protein>
    <recommendedName>
        <fullName evidence="5">Senescence regulator</fullName>
    </recommendedName>
</protein>
<evidence type="ECO:0000256" key="1">
    <source>
        <dbReference type="ARBA" id="ARBA00034773"/>
    </source>
</evidence>
<sequence length="126" mass="13876">MDEILESDVIFSDHHAHHISEPNRNDCELVTLPQNHNSNPKKTDGGKKTAANSVPVNIPDSMMRCSVEAEDDDGETMVPPHVMVEQRISGGKMAYSVCTGNGRTLKGRDLSEVRNSVLRMTGFLEV</sequence>
<dbReference type="EMBL" id="KV862296">
    <property type="protein sequence ID" value="OIV89438.1"/>
    <property type="molecule type" value="Genomic_DNA"/>
</dbReference>
<dbReference type="OMA" id="ETKMRNT"/>
<dbReference type="Gramene" id="OIV89438">
    <property type="protein sequence ID" value="OIV89438"/>
    <property type="gene ID" value="TanjilG_21881"/>
</dbReference>
<dbReference type="PANTHER" id="PTHR33083:SF49">
    <property type="entry name" value="SENESCENCE REGULATOR"/>
    <property type="match status" value="1"/>
</dbReference>
<dbReference type="InterPro" id="IPR007608">
    <property type="entry name" value="Senescence_reg_S40"/>
</dbReference>
<comment type="similarity">
    <text evidence="1">Belongs to the senescence regulator S40 family.</text>
</comment>
<dbReference type="PANTHER" id="PTHR33083">
    <property type="entry name" value="EXPRESSED PROTEIN"/>
    <property type="match status" value="1"/>
</dbReference>
<dbReference type="Proteomes" id="UP000188354">
    <property type="component" value="Unassembled WGS sequence"/>
</dbReference>
<name>A0A1J7FNE7_LUPAN</name>
<feature type="compositionally biased region" description="Basic and acidic residues" evidence="2">
    <location>
        <begin position="16"/>
        <end position="27"/>
    </location>
</feature>
<evidence type="ECO:0000256" key="2">
    <source>
        <dbReference type="SAM" id="MobiDB-lite"/>
    </source>
</evidence>
<dbReference type="STRING" id="3871.A0A1J7FNE7"/>